<dbReference type="Gene3D" id="2.40.440.10">
    <property type="entry name" value="L,D-transpeptidase catalytic domain-like"/>
    <property type="match status" value="1"/>
</dbReference>
<dbReference type="GO" id="GO:0005576">
    <property type="term" value="C:extracellular region"/>
    <property type="evidence" value="ECO:0007669"/>
    <property type="project" value="TreeGrafter"/>
</dbReference>
<proteinExistence type="inferred from homology"/>
<dbReference type="PROSITE" id="PS52029">
    <property type="entry name" value="LD_TPASE"/>
    <property type="match status" value="1"/>
</dbReference>
<keyword evidence="6 9" id="KW-0133">Cell shape</keyword>
<evidence type="ECO:0000256" key="9">
    <source>
        <dbReference type="PROSITE-ProRule" id="PRU01373"/>
    </source>
</evidence>
<keyword evidence="8 9" id="KW-0961">Cell wall biogenesis/degradation</keyword>
<dbReference type="AlphaFoldDB" id="A0A345ZZZ0"/>
<keyword evidence="3" id="KW-0328">Glycosyltransferase</keyword>
<evidence type="ECO:0000256" key="7">
    <source>
        <dbReference type="ARBA" id="ARBA00022984"/>
    </source>
</evidence>
<dbReference type="RefSeq" id="WP_115692866.1">
    <property type="nucleotide sequence ID" value="NZ_CP031417.1"/>
</dbReference>
<evidence type="ECO:0000313" key="13">
    <source>
        <dbReference type="Proteomes" id="UP000254889"/>
    </source>
</evidence>
<evidence type="ECO:0000313" key="12">
    <source>
        <dbReference type="EMBL" id="AXK82487.1"/>
    </source>
</evidence>
<evidence type="ECO:0000256" key="1">
    <source>
        <dbReference type="ARBA" id="ARBA00004752"/>
    </source>
</evidence>
<dbReference type="UniPathway" id="UPA00219"/>
<dbReference type="FunFam" id="2.40.440.10:FF:000002">
    <property type="entry name" value="L,D-transpeptidase ErfK/SrfK"/>
    <property type="match status" value="1"/>
</dbReference>
<dbReference type="Pfam" id="PF03734">
    <property type="entry name" value="YkuD"/>
    <property type="match status" value="1"/>
</dbReference>
<comment type="pathway">
    <text evidence="1 9">Cell wall biogenesis; peptidoglycan biosynthesis.</text>
</comment>
<dbReference type="Proteomes" id="UP000254889">
    <property type="component" value="Chromosome"/>
</dbReference>
<dbReference type="KEGG" id="ptaw:DW352_19355"/>
<feature type="active site" description="Proton donor/acceptor" evidence="9">
    <location>
        <position position="125"/>
    </location>
</feature>
<feature type="signal peptide" evidence="10">
    <location>
        <begin position="1"/>
        <end position="21"/>
    </location>
</feature>
<dbReference type="InterPro" id="IPR038063">
    <property type="entry name" value="Transpep_catalytic_dom"/>
</dbReference>
<dbReference type="SUPFAM" id="SSF141523">
    <property type="entry name" value="L,D-transpeptidase catalytic domain-like"/>
    <property type="match status" value="1"/>
</dbReference>
<keyword evidence="4" id="KW-0808">Transferase</keyword>
<organism evidence="12 13">
    <name type="scientific">Pseudolabrys taiwanensis</name>
    <dbReference type="NCBI Taxonomy" id="331696"/>
    <lineage>
        <taxon>Bacteria</taxon>
        <taxon>Pseudomonadati</taxon>
        <taxon>Pseudomonadota</taxon>
        <taxon>Alphaproteobacteria</taxon>
        <taxon>Hyphomicrobiales</taxon>
        <taxon>Xanthobacteraceae</taxon>
        <taxon>Pseudolabrys</taxon>
    </lineage>
</organism>
<sequence>MKLARHLAVALLAWLTFAAPAAARDIVPFGGYAPGTIVIYTGARALYYVTSGGQAIRYPVGVGRAGMAWHGRANIARKSLRPGWGPPADIALANPHLPLFIPGGSPRNPMGAAAMGLSRGNYAIHGTNDPGSIGHFVSHGCIRMYNEDVLDLYGRVRVGTEVVVLR</sequence>
<feature type="chain" id="PRO_5016823082" evidence="10">
    <location>
        <begin position="22"/>
        <end position="166"/>
    </location>
</feature>
<feature type="active site" description="Nucleophile" evidence="9">
    <location>
        <position position="141"/>
    </location>
</feature>
<gene>
    <name evidence="12" type="ORF">DW352_19355</name>
</gene>
<keyword evidence="10" id="KW-0732">Signal</keyword>
<dbReference type="PANTHER" id="PTHR30582">
    <property type="entry name" value="L,D-TRANSPEPTIDASE"/>
    <property type="match status" value="1"/>
</dbReference>
<evidence type="ECO:0000256" key="3">
    <source>
        <dbReference type="ARBA" id="ARBA00022676"/>
    </source>
</evidence>
<dbReference type="EMBL" id="CP031417">
    <property type="protein sequence ID" value="AXK82487.1"/>
    <property type="molecule type" value="Genomic_DNA"/>
</dbReference>
<dbReference type="OrthoDB" id="8402157at2"/>
<evidence type="ECO:0000256" key="10">
    <source>
        <dbReference type="SAM" id="SignalP"/>
    </source>
</evidence>
<dbReference type="GO" id="GO:0016757">
    <property type="term" value="F:glycosyltransferase activity"/>
    <property type="evidence" value="ECO:0007669"/>
    <property type="project" value="UniProtKB-KW"/>
</dbReference>
<evidence type="ECO:0000256" key="4">
    <source>
        <dbReference type="ARBA" id="ARBA00022679"/>
    </source>
</evidence>
<name>A0A345ZZZ0_9HYPH</name>
<keyword evidence="13" id="KW-1185">Reference proteome</keyword>
<evidence type="ECO:0000256" key="5">
    <source>
        <dbReference type="ARBA" id="ARBA00022801"/>
    </source>
</evidence>
<evidence type="ECO:0000259" key="11">
    <source>
        <dbReference type="PROSITE" id="PS52029"/>
    </source>
</evidence>
<dbReference type="GO" id="GO:0071555">
    <property type="term" value="P:cell wall organization"/>
    <property type="evidence" value="ECO:0007669"/>
    <property type="project" value="UniProtKB-UniRule"/>
</dbReference>
<dbReference type="InterPro" id="IPR005490">
    <property type="entry name" value="LD_TPept_cat_dom"/>
</dbReference>
<dbReference type="InterPro" id="IPR050979">
    <property type="entry name" value="LD-transpeptidase"/>
</dbReference>
<feature type="domain" description="L,D-TPase catalytic" evidence="11">
    <location>
        <begin position="35"/>
        <end position="165"/>
    </location>
</feature>
<comment type="similarity">
    <text evidence="2">Belongs to the YkuD family.</text>
</comment>
<dbReference type="GO" id="GO:0008360">
    <property type="term" value="P:regulation of cell shape"/>
    <property type="evidence" value="ECO:0007669"/>
    <property type="project" value="UniProtKB-UniRule"/>
</dbReference>
<dbReference type="PANTHER" id="PTHR30582:SF24">
    <property type="entry name" value="L,D-TRANSPEPTIDASE ERFK_SRFK-RELATED"/>
    <property type="match status" value="1"/>
</dbReference>
<keyword evidence="5" id="KW-0378">Hydrolase</keyword>
<evidence type="ECO:0000256" key="8">
    <source>
        <dbReference type="ARBA" id="ARBA00023316"/>
    </source>
</evidence>
<dbReference type="CDD" id="cd16913">
    <property type="entry name" value="YkuD_like"/>
    <property type="match status" value="1"/>
</dbReference>
<reference evidence="12 13" key="1">
    <citation type="submission" date="2018-07" db="EMBL/GenBank/DDBJ databases">
        <authorList>
            <person name="Quirk P.G."/>
            <person name="Krulwich T.A."/>
        </authorList>
    </citation>
    <scope>NUCLEOTIDE SEQUENCE [LARGE SCALE GENOMIC DNA]</scope>
    <source>
        <strain evidence="12 13">CC-BB4</strain>
    </source>
</reference>
<protein>
    <submittedName>
        <fullName evidence="12">L,D-transpeptidase</fullName>
    </submittedName>
</protein>
<dbReference type="GO" id="GO:0018104">
    <property type="term" value="P:peptidoglycan-protein cross-linking"/>
    <property type="evidence" value="ECO:0007669"/>
    <property type="project" value="TreeGrafter"/>
</dbReference>
<accession>A0A345ZZZ0</accession>
<dbReference type="GO" id="GO:0071972">
    <property type="term" value="F:peptidoglycan L,D-transpeptidase activity"/>
    <property type="evidence" value="ECO:0007669"/>
    <property type="project" value="TreeGrafter"/>
</dbReference>
<evidence type="ECO:0000256" key="6">
    <source>
        <dbReference type="ARBA" id="ARBA00022960"/>
    </source>
</evidence>
<evidence type="ECO:0000256" key="2">
    <source>
        <dbReference type="ARBA" id="ARBA00005992"/>
    </source>
</evidence>
<keyword evidence="7 9" id="KW-0573">Peptidoglycan synthesis</keyword>